<dbReference type="InterPro" id="IPR003423">
    <property type="entry name" value="OMP_efflux"/>
</dbReference>
<organism evidence="1">
    <name type="scientific">marine metagenome</name>
    <dbReference type="NCBI Taxonomy" id="408172"/>
    <lineage>
        <taxon>unclassified sequences</taxon>
        <taxon>metagenomes</taxon>
        <taxon>ecological metagenomes</taxon>
    </lineage>
</organism>
<dbReference type="Gene3D" id="2.20.200.10">
    <property type="entry name" value="Outer membrane efflux proteins (OEP)"/>
    <property type="match status" value="1"/>
</dbReference>
<dbReference type="Pfam" id="PF02321">
    <property type="entry name" value="OEP"/>
    <property type="match status" value="1"/>
</dbReference>
<reference evidence="1" key="1">
    <citation type="submission" date="2018-05" db="EMBL/GenBank/DDBJ databases">
        <authorList>
            <person name="Lanie J.A."/>
            <person name="Ng W.-L."/>
            <person name="Kazmierczak K.M."/>
            <person name="Andrzejewski T.M."/>
            <person name="Davidsen T.M."/>
            <person name="Wayne K.J."/>
            <person name="Tettelin H."/>
            <person name="Glass J.I."/>
            <person name="Rusch D."/>
            <person name="Podicherti R."/>
            <person name="Tsui H.-C.T."/>
            <person name="Winkler M.E."/>
        </authorList>
    </citation>
    <scope>NUCLEOTIDE SEQUENCE</scope>
</reference>
<sequence>MSHWRLLPSFLILWSCASAPPPRMVPDVVPEGWATRIDTSQVQGQWWLTFDDSLAVQLVQEALVNNHTMQIAAANVAAARAQARIVGAARLPQASATSSGSRSQRNFIGFPIPSAAGQVQSTTSTSYTADVAVSWELDLWGRLRSSHSAALADLQAVEADWYGVRQSLAAQTLRAYFACVEAQRQVRLAEATVESYETSTSRVESRYERGLRPALDLLLAR</sequence>
<dbReference type="EMBL" id="UINC01126082">
    <property type="protein sequence ID" value="SVD04342.1"/>
    <property type="molecule type" value="Genomic_DNA"/>
</dbReference>
<dbReference type="PANTHER" id="PTHR30203:SF33">
    <property type="entry name" value="BLR4455 PROTEIN"/>
    <property type="match status" value="1"/>
</dbReference>
<proteinExistence type="predicted"/>
<dbReference type="GO" id="GO:0015562">
    <property type="term" value="F:efflux transmembrane transporter activity"/>
    <property type="evidence" value="ECO:0007669"/>
    <property type="project" value="InterPro"/>
</dbReference>
<accession>A0A382S453</accession>
<dbReference type="PANTHER" id="PTHR30203">
    <property type="entry name" value="OUTER MEMBRANE CATION EFFLUX PROTEIN"/>
    <property type="match status" value="1"/>
</dbReference>
<dbReference type="AlphaFoldDB" id="A0A382S453"/>
<dbReference type="Gene3D" id="1.20.1600.10">
    <property type="entry name" value="Outer membrane efflux proteins (OEP)"/>
    <property type="match status" value="1"/>
</dbReference>
<evidence type="ECO:0000313" key="1">
    <source>
        <dbReference type="EMBL" id="SVD04342.1"/>
    </source>
</evidence>
<name>A0A382S453_9ZZZZ</name>
<gene>
    <name evidence="1" type="ORF">METZ01_LOCUS357196</name>
</gene>
<dbReference type="InterPro" id="IPR010131">
    <property type="entry name" value="MdtP/NodT-like"/>
</dbReference>
<protein>
    <recommendedName>
        <fullName evidence="2">RND transporter</fullName>
    </recommendedName>
</protein>
<evidence type="ECO:0008006" key="2">
    <source>
        <dbReference type="Google" id="ProtNLM"/>
    </source>
</evidence>
<dbReference type="SUPFAM" id="SSF56954">
    <property type="entry name" value="Outer membrane efflux proteins (OEP)"/>
    <property type="match status" value="1"/>
</dbReference>
<feature type="non-terminal residue" evidence="1">
    <location>
        <position position="221"/>
    </location>
</feature>